<protein>
    <recommendedName>
        <fullName evidence="4">cytochrome-c oxidase</fullName>
        <ecNumber evidence="4">7.1.1.9</ecNumber>
    </recommendedName>
    <alternativeName>
        <fullName evidence="11">Cytochrome aa3 subunit 4</fullName>
    </alternativeName>
    <alternativeName>
        <fullName evidence="10">Cytochrome c oxidase polypeptide IV</fullName>
    </alternativeName>
</protein>
<keyword evidence="9 13" id="KW-0472">Membrane</keyword>
<dbReference type="EMBL" id="LFXA01000002">
    <property type="protein sequence ID" value="KNB54062.1"/>
    <property type="molecule type" value="Genomic_DNA"/>
</dbReference>
<keyword evidence="5" id="KW-1003">Cell membrane</keyword>
<keyword evidence="8 13" id="KW-1133">Transmembrane helix</keyword>
<evidence type="ECO:0000256" key="4">
    <source>
        <dbReference type="ARBA" id="ARBA00012949"/>
    </source>
</evidence>
<comment type="subcellular location">
    <subcellularLocation>
        <location evidence="2">Cell membrane</location>
        <topology evidence="2">Multi-pass membrane protein</topology>
    </subcellularLocation>
</comment>
<dbReference type="GO" id="GO:0022900">
    <property type="term" value="P:electron transport chain"/>
    <property type="evidence" value="ECO:0007669"/>
    <property type="project" value="InterPro"/>
</dbReference>
<comment type="caution">
    <text evidence="14">The sequence shown here is derived from an EMBL/GenBank/DDBJ whole genome shotgun (WGS) entry which is preliminary data.</text>
</comment>
<dbReference type="PIRSF" id="PIRSF017385">
    <property type="entry name" value="CtaF"/>
    <property type="match status" value="1"/>
</dbReference>
<dbReference type="EC" id="7.1.1.9" evidence="4"/>
<evidence type="ECO:0000256" key="10">
    <source>
        <dbReference type="ARBA" id="ARBA00031366"/>
    </source>
</evidence>
<feature type="transmembrane region" description="Helical" evidence="13">
    <location>
        <begin position="31"/>
        <end position="53"/>
    </location>
</feature>
<evidence type="ECO:0000256" key="7">
    <source>
        <dbReference type="ARBA" id="ARBA00022967"/>
    </source>
</evidence>
<keyword evidence="7" id="KW-1278">Translocase</keyword>
<accession>A0A0K9XMY8</accession>
<evidence type="ECO:0000256" key="3">
    <source>
        <dbReference type="ARBA" id="ARBA00006870"/>
    </source>
</evidence>
<dbReference type="OrthoDB" id="5244617at2"/>
<dbReference type="Proteomes" id="UP000037288">
    <property type="component" value="Unassembled WGS sequence"/>
</dbReference>
<evidence type="ECO:0000256" key="8">
    <source>
        <dbReference type="ARBA" id="ARBA00022989"/>
    </source>
</evidence>
<evidence type="ECO:0000256" key="11">
    <source>
        <dbReference type="ARBA" id="ARBA00031401"/>
    </source>
</evidence>
<comment type="function">
    <text evidence="1">Part of cytochrome c oxidase, its function is unknown.</text>
</comment>
<evidence type="ECO:0000313" key="14">
    <source>
        <dbReference type="EMBL" id="KNB54062.1"/>
    </source>
</evidence>
<sequence length="129" mass="13826">MKAEAYLFAGMAAFFLVTDAVYIWLAREPAGGAALTVSFGMSAVISFFCAVNYRRKGGRPEDRPHGEIHERSGLIDFFPPQSPYPALTALGAAFMGLGVVYGLWLFLVGCGLAGGGIFGMVFQFTDVET</sequence>
<proteinExistence type="inferred from homology"/>
<evidence type="ECO:0000256" key="13">
    <source>
        <dbReference type="SAM" id="Phobius"/>
    </source>
</evidence>
<evidence type="ECO:0000256" key="2">
    <source>
        <dbReference type="ARBA" id="ARBA00004651"/>
    </source>
</evidence>
<reference evidence="15" key="1">
    <citation type="submission" date="2015-07" db="EMBL/GenBank/DDBJ databases">
        <title>Draft genome sequence of Streptomyces sp. CMAA 1322, a bacterium isolated from Caatinga biome, from dry forest semiarid of Brazil.</title>
        <authorList>
            <person name="Santos S.N."/>
            <person name="Gacesa R."/>
            <person name="Taketani R.G."/>
            <person name="Long P.F."/>
            <person name="Melo I.S."/>
        </authorList>
    </citation>
    <scope>NUCLEOTIDE SEQUENCE [LARGE SCALE GENOMIC DNA]</scope>
    <source>
        <strain evidence="15">CMAA 1322</strain>
    </source>
</reference>
<comment type="similarity">
    <text evidence="3">Belongs to the cytochrome c oxidase bacterial subunit CtaF family.</text>
</comment>
<dbReference type="AlphaFoldDB" id="A0A0K9XMY8"/>
<comment type="catalytic activity">
    <reaction evidence="12">
        <text>4 Fe(II)-[cytochrome c] + O2 + 8 H(+)(in) = 4 Fe(III)-[cytochrome c] + 2 H2O + 4 H(+)(out)</text>
        <dbReference type="Rhea" id="RHEA:11436"/>
        <dbReference type="Rhea" id="RHEA-COMP:10350"/>
        <dbReference type="Rhea" id="RHEA-COMP:14399"/>
        <dbReference type="ChEBI" id="CHEBI:15377"/>
        <dbReference type="ChEBI" id="CHEBI:15378"/>
        <dbReference type="ChEBI" id="CHEBI:15379"/>
        <dbReference type="ChEBI" id="CHEBI:29033"/>
        <dbReference type="ChEBI" id="CHEBI:29034"/>
        <dbReference type="EC" id="7.1.1.9"/>
    </reaction>
</comment>
<keyword evidence="6 13" id="KW-0812">Transmembrane</keyword>
<dbReference type="Pfam" id="PF12270">
    <property type="entry name" value="Cyt_c_ox_IV"/>
    <property type="match status" value="1"/>
</dbReference>
<evidence type="ECO:0000256" key="5">
    <source>
        <dbReference type="ARBA" id="ARBA00022475"/>
    </source>
</evidence>
<dbReference type="GO" id="GO:0005886">
    <property type="term" value="C:plasma membrane"/>
    <property type="evidence" value="ECO:0007669"/>
    <property type="project" value="UniProtKB-SubCell"/>
</dbReference>
<evidence type="ECO:0000256" key="12">
    <source>
        <dbReference type="ARBA" id="ARBA00047816"/>
    </source>
</evidence>
<dbReference type="InterPro" id="IPR021050">
    <property type="entry name" value="Cyt_c_oxidase_su4_actinobac"/>
</dbReference>
<feature type="transmembrane region" description="Helical" evidence="13">
    <location>
        <begin position="103"/>
        <end position="124"/>
    </location>
</feature>
<dbReference type="GO" id="GO:0004129">
    <property type="term" value="F:cytochrome-c oxidase activity"/>
    <property type="evidence" value="ECO:0007669"/>
    <property type="project" value="UniProtKB-EC"/>
</dbReference>
<evidence type="ECO:0000313" key="15">
    <source>
        <dbReference type="Proteomes" id="UP000037288"/>
    </source>
</evidence>
<dbReference type="RefSeq" id="WP_049714804.1">
    <property type="nucleotide sequence ID" value="NZ_LFXA01000002.1"/>
</dbReference>
<evidence type="ECO:0000256" key="1">
    <source>
        <dbReference type="ARBA" id="ARBA00002536"/>
    </source>
</evidence>
<name>A0A0K9XMY8_9ACTN</name>
<feature type="transmembrane region" description="Helical" evidence="13">
    <location>
        <begin position="5"/>
        <end position="25"/>
    </location>
</feature>
<evidence type="ECO:0000256" key="6">
    <source>
        <dbReference type="ARBA" id="ARBA00022692"/>
    </source>
</evidence>
<dbReference type="STRING" id="1678637.AC230_05860"/>
<organism evidence="14 15">
    <name type="scientific">Streptomyces caatingaensis</name>
    <dbReference type="NCBI Taxonomy" id="1678637"/>
    <lineage>
        <taxon>Bacteria</taxon>
        <taxon>Bacillati</taxon>
        <taxon>Actinomycetota</taxon>
        <taxon>Actinomycetes</taxon>
        <taxon>Kitasatosporales</taxon>
        <taxon>Streptomycetaceae</taxon>
        <taxon>Streptomyces</taxon>
    </lineage>
</organism>
<keyword evidence="15" id="KW-1185">Reference proteome</keyword>
<gene>
    <name evidence="14" type="ORF">AC230_05860</name>
</gene>
<dbReference type="PATRIC" id="fig|1678637.3.peg.1270"/>
<evidence type="ECO:0000256" key="9">
    <source>
        <dbReference type="ARBA" id="ARBA00023136"/>
    </source>
</evidence>